<organism evidence="5 6">
    <name type="scientific">Forsythia ovata</name>
    <dbReference type="NCBI Taxonomy" id="205694"/>
    <lineage>
        <taxon>Eukaryota</taxon>
        <taxon>Viridiplantae</taxon>
        <taxon>Streptophyta</taxon>
        <taxon>Embryophyta</taxon>
        <taxon>Tracheophyta</taxon>
        <taxon>Spermatophyta</taxon>
        <taxon>Magnoliopsida</taxon>
        <taxon>eudicotyledons</taxon>
        <taxon>Gunneridae</taxon>
        <taxon>Pentapetalae</taxon>
        <taxon>asterids</taxon>
        <taxon>lamiids</taxon>
        <taxon>Lamiales</taxon>
        <taxon>Oleaceae</taxon>
        <taxon>Forsythieae</taxon>
        <taxon>Forsythia</taxon>
    </lineage>
</organism>
<gene>
    <name evidence="5" type="ORF">Fot_44360</name>
</gene>
<feature type="binding site" evidence="4">
    <location>
        <position position="59"/>
    </location>
    <ligand>
        <name>Zn(2+)</name>
        <dbReference type="ChEBI" id="CHEBI:29105"/>
    </ligand>
</feature>
<dbReference type="PROSITE" id="PS51359">
    <property type="entry name" value="COX5B_2"/>
    <property type="match status" value="1"/>
</dbReference>
<dbReference type="EMBL" id="JBFOLJ010000013">
    <property type="protein sequence ID" value="KAL2482916.1"/>
    <property type="molecule type" value="Genomic_DNA"/>
</dbReference>
<evidence type="ECO:0000256" key="1">
    <source>
        <dbReference type="ARBA" id="ARBA00022723"/>
    </source>
</evidence>
<evidence type="ECO:0000256" key="2">
    <source>
        <dbReference type="ARBA" id="ARBA00022833"/>
    </source>
</evidence>
<accession>A0ABD1R399</accession>
<sequence length="103" mass="11808">MLIATGHEHEKLQTDLEGKNLLEVNYPSGPFELRKHFMIKFFYDKRIMGCPGAEGEDEHDVVWFWLEKGKPLECPVCSQYFVLEVVGPSGSPDGHGVDEDYRH</sequence>
<evidence type="ECO:0000256" key="3">
    <source>
        <dbReference type="ARBA" id="ARBA00061018"/>
    </source>
</evidence>
<dbReference type="GO" id="GO:0046872">
    <property type="term" value="F:metal ion binding"/>
    <property type="evidence" value="ECO:0007669"/>
    <property type="project" value="UniProtKB-KW"/>
</dbReference>
<keyword evidence="2 4" id="KW-0862">Zinc</keyword>
<proteinExistence type="inferred from homology"/>
<feature type="binding site" evidence="4">
    <location>
        <position position="50"/>
    </location>
    <ligand>
        <name>Zn(2+)</name>
        <dbReference type="ChEBI" id="CHEBI:29105"/>
    </ligand>
</feature>
<evidence type="ECO:0000256" key="4">
    <source>
        <dbReference type="PIRSR" id="PIRSR602124-2"/>
    </source>
</evidence>
<feature type="binding site" evidence="4">
    <location>
        <position position="77"/>
    </location>
    <ligand>
        <name>Zn(2+)</name>
        <dbReference type="ChEBI" id="CHEBI:29105"/>
    </ligand>
</feature>
<keyword evidence="6" id="KW-1185">Reference proteome</keyword>
<dbReference type="AlphaFoldDB" id="A0ABD1R399"/>
<dbReference type="InterPro" id="IPR036972">
    <property type="entry name" value="Cyt_c_oxidase_su5b_sf"/>
</dbReference>
<dbReference type="SUPFAM" id="SSF57802">
    <property type="entry name" value="Rubredoxin-like"/>
    <property type="match status" value="1"/>
</dbReference>
<dbReference type="FunFam" id="2.60.11.10:FF:000002">
    <property type="entry name" value="Cytochrome c oxidase subunit Vb"/>
    <property type="match status" value="1"/>
</dbReference>
<comment type="caution">
    <text evidence="5">The sequence shown here is derived from an EMBL/GenBank/DDBJ whole genome shotgun (WGS) entry which is preliminary data.</text>
</comment>
<dbReference type="Pfam" id="PF01215">
    <property type="entry name" value="COX5B"/>
    <property type="match status" value="1"/>
</dbReference>
<keyword evidence="1 4" id="KW-0479">Metal-binding</keyword>
<name>A0ABD1R399_9LAMI</name>
<evidence type="ECO:0000313" key="5">
    <source>
        <dbReference type="EMBL" id="KAL2482916.1"/>
    </source>
</evidence>
<comment type="similarity">
    <text evidence="3">Belongs to the cytochrome c oxidase subunit 5B (TC 3.D.4.11) family.</text>
</comment>
<dbReference type="Gene3D" id="2.60.11.10">
    <property type="entry name" value="Cytochrome c oxidase, subunit Vb"/>
    <property type="match status" value="1"/>
</dbReference>
<dbReference type="PANTHER" id="PTHR10122:SF0">
    <property type="entry name" value="CYTOCHROME C OXIDASE SUBUNIT 5B, ISOFORM A-RELATED"/>
    <property type="match status" value="1"/>
</dbReference>
<dbReference type="PANTHER" id="PTHR10122">
    <property type="entry name" value="CYTOCHROME C OXIDASE SUBUNIT 5B, MITOCHONDRIAL"/>
    <property type="match status" value="1"/>
</dbReference>
<dbReference type="Proteomes" id="UP001604277">
    <property type="component" value="Unassembled WGS sequence"/>
</dbReference>
<evidence type="ECO:0000313" key="6">
    <source>
        <dbReference type="Proteomes" id="UP001604277"/>
    </source>
</evidence>
<reference evidence="6" key="1">
    <citation type="submission" date="2024-07" db="EMBL/GenBank/DDBJ databases">
        <title>Two chromosome-level genome assemblies of Korean endemic species Abeliophyllum distichum and Forsythia ovata (Oleaceae).</title>
        <authorList>
            <person name="Jang H."/>
        </authorList>
    </citation>
    <scope>NUCLEOTIDE SEQUENCE [LARGE SCALE GENOMIC DNA]</scope>
</reference>
<feature type="binding site" evidence="4">
    <location>
        <position position="74"/>
    </location>
    <ligand>
        <name>Zn(2+)</name>
        <dbReference type="ChEBI" id="CHEBI:29105"/>
    </ligand>
</feature>
<protein>
    <submittedName>
        <fullName evidence="5">Cytochrome</fullName>
    </submittedName>
</protein>
<dbReference type="InterPro" id="IPR002124">
    <property type="entry name" value="Cyt_c_oxidase_su5b"/>
</dbReference>